<evidence type="ECO:0000313" key="1">
    <source>
        <dbReference type="EMBL" id="EFO25366.1"/>
    </source>
</evidence>
<dbReference type="KEGG" id="loa:LOAG_03114"/>
<protein>
    <submittedName>
        <fullName evidence="1">Uncharacterized protein</fullName>
    </submittedName>
</protein>
<reference evidence="1" key="1">
    <citation type="submission" date="2012-04" db="EMBL/GenBank/DDBJ databases">
        <title>The Genome Sequence of Loa loa.</title>
        <authorList>
            <consortium name="The Broad Institute Genome Sequencing Platform"/>
            <consortium name="Broad Institute Genome Sequencing Center for Infectious Disease"/>
            <person name="Nutman T.B."/>
            <person name="Fink D.L."/>
            <person name="Russ C."/>
            <person name="Young S."/>
            <person name="Zeng Q."/>
            <person name="Gargeya S."/>
            <person name="Alvarado L."/>
            <person name="Berlin A."/>
            <person name="Chapman S.B."/>
            <person name="Chen Z."/>
            <person name="Freedman E."/>
            <person name="Gellesch M."/>
            <person name="Goldberg J."/>
            <person name="Griggs A."/>
            <person name="Gujja S."/>
            <person name="Heilman E.R."/>
            <person name="Heiman D."/>
            <person name="Howarth C."/>
            <person name="Mehta T."/>
            <person name="Neiman D."/>
            <person name="Pearson M."/>
            <person name="Roberts A."/>
            <person name="Saif S."/>
            <person name="Shea T."/>
            <person name="Shenoy N."/>
            <person name="Sisk P."/>
            <person name="Stolte C."/>
            <person name="Sykes S."/>
            <person name="White J."/>
            <person name="Yandava C."/>
            <person name="Haas B."/>
            <person name="Henn M.R."/>
            <person name="Nusbaum C."/>
            <person name="Birren B."/>
        </authorList>
    </citation>
    <scope>NUCLEOTIDE SEQUENCE [LARGE SCALE GENOMIC DNA]</scope>
</reference>
<dbReference type="EMBL" id="JH712103">
    <property type="protein sequence ID" value="EFO25366.1"/>
    <property type="molecule type" value="Genomic_DNA"/>
</dbReference>
<dbReference type="AlphaFoldDB" id="A0A1S0U5Y7"/>
<sequence>MRYKRIRSFLFIIFTERLQHIVLDVVTMKIEEATRKSLIKVLQPDSGYAPNFITFCSKFKQYYFHVFCLLYAEKCGVPLPERPMTVTQQLREQTALITFCSFMCRKSKIRPKLLP</sequence>
<dbReference type="InParanoid" id="A0A1S0U5Y7"/>
<dbReference type="CTD" id="9940508"/>
<dbReference type="GeneID" id="9940508"/>
<accession>A0A1S0U5Y7</accession>
<dbReference type="RefSeq" id="XP_003138699.1">
    <property type="nucleotide sequence ID" value="XM_003138651.1"/>
</dbReference>
<gene>
    <name evidence="1" type="ORF">LOAG_03114</name>
</gene>
<organism evidence="1">
    <name type="scientific">Loa loa</name>
    <name type="common">Eye worm</name>
    <name type="synonym">Filaria loa</name>
    <dbReference type="NCBI Taxonomy" id="7209"/>
    <lineage>
        <taxon>Eukaryota</taxon>
        <taxon>Metazoa</taxon>
        <taxon>Ecdysozoa</taxon>
        <taxon>Nematoda</taxon>
        <taxon>Chromadorea</taxon>
        <taxon>Rhabditida</taxon>
        <taxon>Spirurina</taxon>
        <taxon>Spiruromorpha</taxon>
        <taxon>Filarioidea</taxon>
        <taxon>Onchocercidae</taxon>
        <taxon>Loa</taxon>
    </lineage>
</organism>
<name>A0A1S0U5Y7_LOALO</name>
<dbReference type="OrthoDB" id="5862467at2759"/>
<proteinExistence type="predicted"/>